<evidence type="ECO:0000256" key="7">
    <source>
        <dbReference type="SAM" id="SignalP"/>
    </source>
</evidence>
<dbReference type="PANTHER" id="PTHR12953:SF0">
    <property type="entry name" value="SUN DOMAIN-CONTAINING OSSIFICATION FACTOR"/>
    <property type="match status" value="1"/>
</dbReference>
<keyword evidence="2 6" id="KW-0812">Transmembrane</keyword>
<feature type="region of interest" description="Disordered" evidence="5">
    <location>
        <begin position="1442"/>
        <end position="1465"/>
    </location>
</feature>
<evidence type="ECO:0000256" key="1">
    <source>
        <dbReference type="ARBA" id="ARBA00004308"/>
    </source>
</evidence>
<dbReference type="InterPro" id="IPR012919">
    <property type="entry name" value="SUN_dom"/>
</dbReference>
<dbReference type="InterPro" id="IPR045120">
    <property type="entry name" value="Suco/Slp1-like"/>
</dbReference>
<dbReference type="GO" id="GO:0016020">
    <property type="term" value="C:membrane"/>
    <property type="evidence" value="ECO:0007669"/>
    <property type="project" value="InterPro"/>
</dbReference>
<evidence type="ECO:0000256" key="6">
    <source>
        <dbReference type="SAM" id="Phobius"/>
    </source>
</evidence>
<feature type="compositionally biased region" description="Basic and acidic residues" evidence="5">
    <location>
        <begin position="1027"/>
        <end position="1041"/>
    </location>
</feature>
<evidence type="ECO:0000256" key="5">
    <source>
        <dbReference type="SAM" id="MobiDB-lite"/>
    </source>
</evidence>
<feature type="signal peptide" evidence="7">
    <location>
        <begin position="1"/>
        <end position="21"/>
    </location>
</feature>
<feature type="compositionally biased region" description="Low complexity" evidence="5">
    <location>
        <begin position="954"/>
        <end position="970"/>
    </location>
</feature>
<dbReference type="Proteomes" id="UP001311799">
    <property type="component" value="Unassembled WGS sequence"/>
</dbReference>
<evidence type="ECO:0000313" key="10">
    <source>
        <dbReference type="Proteomes" id="UP001311799"/>
    </source>
</evidence>
<feature type="compositionally biased region" description="Gly residues" evidence="5">
    <location>
        <begin position="1451"/>
        <end position="1460"/>
    </location>
</feature>
<feature type="chain" id="PRO_5043519240" description="SUN domain-containing protein" evidence="7">
    <location>
        <begin position="22"/>
        <end position="1490"/>
    </location>
</feature>
<dbReference type="GO" id="GO:0012505">
    <property type="term" value="C:endomembrane system"/>
    <property type="evidence" value="ECO:0007669"/>
    <property type="project" value="UniProtKB-SubCell"/>
</dbReference>
<feature type="region of interest" description="Disordered" evidence="5">
    <location>
        <begin position="544"/>
        <end position="570"/>
    </location>
</feature>
<comment type="subcellular location">
    <subcellularLocation>
        <location evidence="1">Endomembrane system</location>
    </subcellularLocation>
</comment>
<feature type="region of interest" description="Disordered" evidence="5">
    <location>
        <begin position="905"/>
        <end position="1041"/>
    </location>
</feature>
<gene>
    <name evidence="9" type="ORF">RS030_162411</name>
</gene>
<feature type="compositionally biased region" description="Polar residues" evidence="5">
    <location>
        <begin position="978"/>
        <end position="991"/>
    </location>
</feature>
<organism evidence="9 10">
    <name type="scientific">Cryptosporidium xiaoi</name>
    <dbReference type="NCBI Taxonomy" id="659607"/>
    <lineage>
        <taxon>Eukaryota</taxon>
        <taxon>Sar</taxon>
        <taxon>Alveolata</taxon>
        <taxon>Apicomplexa</taxon>
        <taxon>Conoidasida</taxon>
        <taxon>Coccidia</taxon>
        <taxon>Eucoccidiorida</taxon>
        <taxon>Eimeriorina</taxon>
        <taxon>Cryptosporidiidae</taxon>
        <taxon>Cryptosporidium</taxon>
    </lineage>
</organism>
<feature type="compositionally biased region" description="Basic and acidic residues" evidence="5">
    <location>
        <begin position="915"/>
        <end position="939"/>
    </location>
</feature>
<evidence type="ECO:0000313" key="9">
    <source>
        <dbReference type="EMBL" id="KAK6590269.1"/>
    </source>
</evidence>
<keyword evidence="7" id="KW-0732">Signal</keyword>
<accession>A0AAV9Y1N1</accession>
<reference evidence="9 10" key="1">
    <citation type="submission" date="2023-10" db="EMBL/GenBank/DDBJ databases">
        <title>Comparative genomics analysis reveals potential genetic determinants of host preference in Cryptosporidium xiaoi.</title>
        <authorList>
            <person name="Xiao L."/>
            <person name="Li J."/>
        </authorList>
    </citation>
    <scope>NUCLEOTIDE SEQUENCE [LARGE SCALE GENOMIC DNA]</scope>
    <source>
        <strain evidence="9 10">52996</strain>
    </source>
</reference>
<dbReference type="Pfam" id="PF07738">
    <property type="entry name" value="Sad1_UNC"/>
    <property type="match status" value="1"/>
</dbReference>
<name>A0AAV9Y1N1_9CRYT</name>
<dbReference type="GO" id="GO:0034975">
    <property type="term" value="P:protein folding in endoplasmic reticulum"/>
    <property type="evidence" value="ECO:0007669"/>
    <property type="project" value="TreeGrafter"/>
</dbReference>
<keyword evidence="4 6" id="KW-0472">Membrane</keyword>
<dbReference type="EMBL" id="JAWDEY010000007">
    <property type="protein sequence ID" value="KAK6590269.1"/>
    <property type="molecule type" value="Genomic_DNA"/>
</dbReference>
<proteinExistence type="predicted"/>
<comment type="caution">
    <text evidence="9">The sequence shown here is derived from an EMBL/GenBank/DDBJ whole genome shotgun (WGS) entry which is preliminary data.</text>
</comment>
<sequence length="1490" mass="169256">MTKCNELLFILLLLVCKSILCEKRLNAERFNDTKSVCHNYDIQSEAIREELNKKNSIGINFNENNVFNTIKLNANHVNKGIDGNIVYAESSEIVMSKHGKRTVEDILVDLDRLKIRKYYTNLNSSDCRISILKRRGNLRIPRDTIYMMRSFDRILELLDILSSRRECPYCKGCNDIRLGSLPIWVSPIFQKQLKRINYELDYKLCYILKKDLRVYNEIKETILKLRDNFWDVEKNGNKRTLYDLSPIEDNTIEIIRKNNIKSFNVSILGIILELKFDDLKLVGSKLNHCVPLQFLFKCSWHPNKQSKDILSKLNFVSNIMFDISNSLEINLRIDNVDGTKTRTKTDGVDIYDYKYDVNIEDEININSNLNFVNNTHFGSNNNKGGEVRNINAGNDLKNTVSGLDLFYIQFGNPNITGFEDVFIPNRSKTKASAFSKSSFTYSFSNKNSNLFGYREYSSISDSLPSASSHSATISSSLSSSSPSSSASPESSSYSVNSLLISSNKCISPFLDTMVVPKEGFLGNGELQICDFELGTNLDDGGEITNNVKDKRSSGLKEGNTKTNNFGKKKTTGPYNDYESQYYDDEEDEYGEKLRVVHGIQYVHHIAAIQYDYASSSSNSKLLAWGDGIMHPKSVQSSNPDSYLLVPCNKPMWFIIGFQEDIFLEFISIFSLEYFSSSYKDIEISGSLVYPTKNWVSIGILRRNEKLSKEMFDMKPLCMREEDTDEGRRRERTFEDVNYMGGSNLNEKKKSDIIKENINTKSGQSEYKESTLNGYKNKKQKKYNLQSVEKKPDGKRNVNSNNIKDVVKDGDSLGSDGGKYEYPFSSTYSHSHSYSNPCWVRYIRVRALSNFEEGHYYCHLSRIQIFGNNIINKLEAEINGKRNSILIRGDGEESVKEVENRLLKRDPNIINGNIQDQKDDPDHRNNDNTHDRRNDNRNKVDLVGNNGIEGGNGNQNGYLNRNNHYYSPHYYNHIDNKVNTDNYGRSQNYNGKQENKPEAEAAYGDSLNTGNVDNNEFLGVKSNYGSDNNRDRNIKQKKQKEEEAFSYNEKNRYRYAYNNNEFENEMYPNMDFYRTQDINYRNNHPLLSFVEKVKMLEKKINLLKMENRAILSELNSTTSYITESMRKLSDSIKFLQDVLMLDSNYNITSVGEDVRVSDKTGINRGVIGRVGAINKSSNIGSGLNRGIRFDNIGIAFKNTLNQYYDNYFNIECLIKVLKNINSLILIVLRYIIDNITILVLLLLIVTLVTSQVFLYKQLFSVKKRLQNTLQFIKSYSNNSTPTAKNSKGGVILDDPFSFQKNTKLHSNPVGINLNRGFNAQTSVNSGTKPQNNHTNYITPSVVSIPSSTIENNTATICGAKVGVNPINSNGGNKGSGNEFGTNFDPSYIIKDPRDSHCESDDCNCVLPTENNQVSANTSIGDNSNPENFIAKTEYEEAFGEGKDQAIKEELPEGGGDSGEVGGESKNNAKCNHFSVLANDVQKNDDINSIQS</sequence>
<evidence type="ECO:0000259" key="8">
    <source>
        <dbReference type="PROSITE" id="PS51469"/>
    </source>
</evidence>
<feature type="region of interest" description="Disordered" evidence="5">
    <location>
        <begin position="777"/>
        <end position="809"/>
    </location>
</feature>
<evidence type="ECO:0000256" key="3">
    <source>
        <dbReference type="ARBA" id="ARBA00022989"/>
    </source>
</evidence>
<keyword evidence="10" id="KW-1185">Reference proteome</keyword>
<evidence type="ECO:0000256" key="4">
    <source>
        <dbReference type="ARBA" id="ARBA00023136"/>
    </source>
</evidence>
<feature type="compositionally biased region" description="Low complexity" evidence="5">
    <location>
        <begin position="560"/>
        <end position="570"/>
    </location>
</feature>
<protein>
    <recommendedName>
        <fullName evidence="8">SUN domain-containing protein</fullName>
    </recommendedName>
</protein>
<feature type="transmembrane region" description="Helical" evidence="6">
    <location>
        <begin position="1234"/>
        <end position="1254"/>
    </location>
</feature>
<dbReference type="PANTHER" id="PTHR12953">
    <property type="entry name" value="MEMBRANE PROTEIN CH1 RELATED"/>
    <property type="match status" value="1"/>
</dbReference>
<dbReference type="PROSITE" id="PS51469">
    <property type="entry name" value="SUN"/>
    <property type="match status" value="1"/>
</dbReference>
<dbReference type="GO" id="GO:0005737">
    <property type="term" value="C:cytoplasm"/>
    <property type="evidence" value="ECO:0007669"/>
    <property type="project" value="TreeGrafter"/>
</dbReference>
<feature type="domain" description="SUN" evidence="8">
    <location>
        <begin position="562"/>
        <end position="869"/>
    </location>
</feature>
<keyword evidence="3 6" id="KW-1133">Transmembrane helix</keyword>
<evidence type="ECO:0000256" key="2">
    <source>
        <dbReference type="ARBA" id="ARBA00022692"/>
    </source>
</evidence>